<keyword evidence="5 6" id="KW-0472">Membrane</keyword>
<feature type="transmembrane region" description="Helical" evidence="6">
    <location>
        <begin position="143"/>
        <end position="163"/>
    </location>
</feature>
<dbReference type="AlphaFoldDB" id="A0A5C5XA03"/>
<evidence type="ECO:0000256" key="6">
    <source>
        <dbReference type="SAM" id="Phobius"/>
    </source>
</evidence>
<evidence type="ECO:0000256" key="1">
    <source>
        <dbReference type="ARBA" id="ARBA00004651"/>
    </source>
</evidence>
<evidence type="ECO:0000256" key="5">
    <source>
        <dbReference type="ARBA" id="ARBA00023136"/>
    </source>
</evidence>
<feature type="transmembrane region" description="Helical" evidence="6">
    <location>
        <begin position="175"/>
        <end position="200"/>
    </location>
</feature>
<organism evidence="7 8">
    <name type="scientific">Rubinisphaera italica</name>
    <dbReference type="NCBI Taxonomy" id="2527969"/>
    <lineage>
        <taxon>Bacteria</taxon>
        <taxon>Pseudomonadati</taxon>
        <taxon>Planctomycetota</taxon>
        <taxon>Planctomycetia</taxon>
        <taxon>Planctomycetales</taxon>
        <taxon>Planctomycetaceae</taxon>
        <taxon>Rubinisphaera</taxon>
    </lineage>
</organism>
<feature type="transmembrane region" description="Helical" evidence="6">
    <location>
        <begin position="110"/>
        <end position="131"/>
    </location>
</feature>
<sequence length="430" mass="46929">MWLSISAVVLRSLAALMSILLTLVVARYLGTINYGYYSVAYSIMLACTILSKIGMDGALLRFVPKLNKSKQLLQVREIIYASHIYSLVGSLIILVILNAVFISFRDQNNAFDSHDVIVCSIFLLVYTQYLIIESQLVSFGKTLLSQILSVVTIAIAIMLILFAGQWYPSDLKCAGVFSCLCLSHGVVAFAGACCVSVAITESGTCAQCKINKQWLISGALFAVVNFLNYIQLQSGPVFCGIIGGPEIAAHYSVIVKLGIVVLLGQQAITMLEASNISRLLCDERDRYRLVLSLRRVTFRCVLMGVISTLAVIIFAPFALQLFGNDYTGCYTSIVMLAFGLMLTSSFGPLNQVVYLSGHQSDCIVAYLLNSLCFAIFSVLLIPSMGAAGGVVASFLSRLLLMITLLFIVKWRLGINPLFIFGVNYAGIRTH</sequence>
<keyword evidence="2" id="KW-1003">Cell membrane</keyword>
<keyword evidence="4 6" id="KW-1133">Transmembrane helix</keyword>
<keyword evidence="8" id="KW-1185">Reference proteome</keyword>
<dbReference type="Pfam" id="PF01943">
    <property type="entry name" value="Polysacc_synt"/>
    <property type="match status" value="1"/>
</dbReference>
<comment type="subcellular location">
    <subcellularLocation>
        <location evidence="1">Cell membrane</location>
        <topology evidence="1">Multi-pass membrane protein</topology>
    </subcellularLocation>
</comment>
<dbReference type="RefSeq" id="WP_146501805.1">
    <property type="nucleotide sequence ID" value="NZ_SJPG01000001.1"/>
</dbReference>
<dbReference type="OrthoDB" id="824226at2"/>
<protein>
    <submittedName>
        <fullName evidence="7">Polysaccharide biosynthesis protein</fullName>
    </submittedName>
</protein>
<comment type="caution">
    <text evidence="7">The sequence shown here is derived from an EMBL/GenBank/DDBJ whole genome shotgun (WGS) entry which is preliminary data.</text>
</comment>
<evidence type="ECO:0000256" key="4">
    <source>
        <dbReference type="ARBA" id="ARBA00022989"/>
    </source>
</evidence>
<evidence type="ECO:0000313" key="7">
    <source>
        <dbReference type="EMBL" id="TWT59608.1"/>
    </source>
</evidence>
<dbReference type="Proteomes" id="UP000316095">
    <property type="component" value="Unassembled WGS sequence"/>
</dbReference>
<dbReference type="GO" id="GO:0005886">
    <property type="term" value="C:plasma membrane"/>
    <property type="evidence" value="ECO:0007669"/>
    <property type="project" value="UniProtKB-SubCell"/>
</dbReference>
<keyword evidence="3 6" id="KW-0812">Transmembrane</keyword>
<feature type="transmembrane region" description="Helical" evidence="6">
    <location>
        <begin position="250"/>
        <end position="268"/>
    </location>
</feature>
<feature type="transmembrane region" description="Helical" evidence="6">
    <location>
        <begin position="84"/>
        <end position="104"/>
    </location>
</feature>
<dbReference type="InterPro" id="IPR050833">
    <property type="entry name" value="Poly_Biosynth_Transport"/>
</dbReference>
<dbReference type="PANTHER" id="PTHR30250">
    <property type="entry name" value="PST FAMILY PREDICTED COLANIC ACID TRANSPORTER"/>
    <property type="match status" value="1"/>
</dbReference>
<feature type="transmembrane region" description="Helical" evidence="6">
    <location>
        <begin position="330"/>
        <end position="350"/>
    </location>
</feature>
<accession>A0A5C5XA03</accession>
<reference evidence="7 8" key="1">
    <citation type="submission" date="2019-02" db="EMBL/GenBank/DDBJ databases">
        <title>Deep-cultivation of Planctomycetes and their phenomic and genomic characterization uncovers novel biology.</title>
        <authorList>
            <person name="Wiegand S."/>
            <person name="Jogler M."/>
            <person name="Boedeker C."/>
            <person name="Pinto D."/>
            <person name="Vollmers J."/>
            <person name="Rivas-Marin E."/>
            <person name="Kohn T."/>
            <person name="Peeters S.H."/>
            <person name="Heuer A."/>
            <person name="Rast P."/>
            <person name="Oberbeckmann S."/>
            <person name="Bunk B."/>
            <person name="Jeske O."/>
            <person name="Meyerdierks A."/>
            <person name="Storesund J.E."/>
            <person name="Kallscheuer N."/>
            <person name="Luecker S."/>
            <person name="Lage O.M."/>
            <person name="Pohl T."/>
            <person name="Merkel B.J."/>
            <person name="Hornburger P."/>
            <person name="Mueller R.-W."/>
            <person name="Bruemmer F."/>
            <person name="Labrenz M."/>
            <person name="Spormann A.M."/>
            <person name="Op Den Camp H."/>
            <person name="Overmann J."/>
            <person name="Amann R."/>
            <person name="Jetten M.S.M."/>
            <person name="Mascher T."/>
            <person name="Medema M.H."/>
            <person name="Devos D.P."/>
            <person name="Kaster A.-K."/>
            <person name="Ovreas L."/>
            <person name="Rohde M."/>
            <person name="Galperin M.Y."/>
            <person name="Jogler C."/>
        </authorList>
    </citation>
    <scope>NUCLEOTIDE SEQUENCE [LARGE SCALE GENOMIC DNA]</scope>
    <source>
        <strain evidence="7 8">Pan54</strain>
    </source>
</reference>
<dbReference type="InterPro" id="IPR002797">
    <property type="entry name" value="Polysacc_synth"/>
</dbReference>
<proteinExistence type="predicted"/>
<feature type="transmembrane region" description="Helical" evidence="6">
    <location>
        <begin position="36"/>
        <end position="63"/>
    </location>
</feature>
<feature type="transmembrane region" description="Helical" evidence="6">
    <location>
        <begin position="296"/>
        <end position="318"/>
    </location>
</feature>
<dbReference type="PANTHER" id="PTHR30250:SF11">
    <property type="entry name" value="O-ANTIGEN TRANSPORTER-RELATED"/>
    <property type="match status" value="1"/>
</dbReference>
<evidence type="ECO:0000256" key="2">
    <source>
        <dbReference type="ARBA" id="ARBA00022475"/>
    </source>
</evidence>
<evidence type="ECO:0000256" key="3">
    <source>
        <dbReference type="ARBA" id="ARBA00022692"/>
    </source>
</evidence>
<dbReference type="EMBL" id="SJPG01000001">
    <property type="protein sequence ID" value="TWT59608.1"/>
    <property type="molecule type" value="Genomic_DNA"/>
</dbReference>
<name>A0A5C5XA03_9PLAN</name>
<evidence type="ECO:0000313" key="8">
    <source>
        <dbReference type="Proteomes" id="UP000316095"/>
    </source>
</evidence>
<feature type="transmembrane region" description="Helical" evidence="6">
    <location>
        <begin position="362"/>
        <end position="381"/>
    </location>
</feature>
<feature type="transmembrane region" description="Helical" evidence="6">
    <location>
        <begin position="212"/>
        <end position="230"/>
    </location>
</feature>
<gene>
    <name evidence="7" type="ORF">Pan54_03160</name>
</gene>